<name>A0AAW0J8V6_MYOGA</name>
<evidence type="ECO:0000313" key="2">
    <source>
        <dbReference type="Proteomes" id="UP001488838"/>
    </source>
</evidence>
<reference evidence="1 2" key="1">
    <citation type="journal article" date="2023" name="bioRxiv">
        <title>Conserved and derived expression patterns and positive selection on dental genes reveal complex evolutionary context of ever-growing rodent molars.</title>
        <authorList>
            <person name="Calamari Z.T."/>
            <person name="Song A."/>
            <person name="Cohen E."/>
            <person name="Akter M."/>
            <person name="Roy R.D."/>
            <person name="Hallikas O."/>
            <person name="Christensen M.M."/>
            <person name="Li P."/>
            <person name="Marangoni P."/>
            <person name="Jernvall J."/>
            <person name="Klein O.D."/>
        </authorList>
    </citation>
    <scope>NUCLEOTIDE SEQUENCE [LARGE SCALE GENOMIC DNA]</scope>
    <source>
        <strain evidence="1">V071</strain>
    </source>
</reference>
<dbReference type="Proteomes" id="UP001488838">
    <property type="component" value="Unassembled WGS sequence"/>
</dbReference>
<sequence>MSPPPPPPPWLPLP</sequence>
<protein>
    <submittedName>
        <fullName evidence="1">Uncharacterized protein</fullName>
    </submittedName>
</protein>
<evidence type="ECO:0000313" key="1">
    <source>
        <dbReference type="EMBL" id="KAK7823220.1"/>
    </source>
</evidence>
<dbReference type="EMBL" id="JBBHLL010000054">
    <property type="protein sequence ID" value="KAK7823220.1"/>
    <property type="molecule type" value="Genomic_DNA"/>
</dbReference>
<proteinExistence type="predicted"/>
<organism evidence="1 2">
    <name type="scientific">Myodes glareolus</name>
    <name type="common">Bank vole</name>
    <name type="synonym">Clethrionomys glareolus</name>
    <dbReference type="NCBI Taxonomy" id="447135"/>
    <lineage>
        <taxon>Eukaryota</taxon>
        <taxon>Metazoa</taxon>
        <taxon>Chordata</taxon>
        <taxon>Craniata</taxon>
        <taxon>Vertebrata</taxon>
        <taxon>Euteleostomi</taxon>
        <taxon>Mammalia</taxon>
        <taxon>Eutheria</taxon>
        <taxon>Euarchontoglires</taxon>
        <taxon>Glires</taxon>
        <taxon>Rodentia</taxon>
        <taxon>Myomorpha</taxon>
        <taxon>Muroidea</taxon>
        <taxon>Cricetidae</taxon>
        <taxon>Arvicolinae</taxon>
        <taxon>Myodes</taxon>
    </lineage>
</organism>
<comment type="caution">
    <text evidence="1">The sequence shown here is derived from an EMBL/GenBank/DDBJ whole genome shotgun (WGS) entry which is preliminary data.</text>
</comment>
<accession>A0AAW0J8V6</accession>
<gene>
    <name evidence="1" type="ORF">U0070_027427</name>
</gene>
<keyword evidence="2" id="KW-1185">Reference proteome</keyword>